<dbReference type="SUPFAM" id="SSF56300">
    <property type="entry name" value="Metallo-dependent phosphatases"/>
    <property type="match status" value="1"/>
</dbReference>
<dbReference type="InterPro" id="IPR052963">
    <property type="entry name" value="Pantetheine_PDE"/>
</dbReference>
<dbReference type="PANTHER" id="PTHR36492:SF2">
    <property type="entry name" value="[ACYL-CARRIER-PROTEIN] PHOSPHODIESTERASE PPTH"/>
    <property type="match status" value="1"/>
</dbReference>
<dbReference type="Gene3D" id="3.60.21.10">
    <property type="match status" value="1"/>
</dbReference>
<evidence type="ECO:0000259" key="1">
    <source>
        <dbReference type="Pfam" id="PF00149"/>
    </source>
</evidence>
<dbReference type="Proteomes" id="UP001188597">
    <property type="component" value="Unassembled WGS sequence"/>
</dbReference>
<name>A0AA88WJZ8_9ASTE</name>
<proteinExistence type="predicted"/>
<dbReference type="InterPro" id="IPR004843">
    <property type="entry name" value="Calcineurin-like_PHP"/>
</dbReference>
<dbReference type="InterPro" id="IPR029052">
    <property type="entry name" value="Metallo-depent_PP-like"/>
</dbReference>
<dbReference type="GO" id="GO:0016787">
    <property type="term" value="F:hydrolase activity"/>
    <property type="evidence" value="ECO:0007669"/>
    <property type="project" value="InterPro"/>
</dbReference>
<sequence>MVVWLLPSSSSLPQQPLHLFCPSYKLALRKCNREIRQNCTKRPQVPPLANGEAVAGLRLFVLSDLHTDYPENMTWVKSLSTTRHKKDVLLVAGDVAETCKNFVQTMSILKDRFEHVFYVPGNHDLWCRWEKDDYTDSLEKLSKLLEACRRIGVETNPTVVDGLGIVPLFSWYHKSFDREEDITGIRIPSLEMVEGGSSSGFGADLEGSWPLGAATGEVDSSLSKSQTTANLGLSASLRRGADIVVEESSMVDRLSFLKHCLVGRLSRYGTELPSALVVQRWVDLECKVAGWVKVADLSGTFYYYEFPSLKEATKILEVSEQITGLLSCSVMVNPSNPLANKFWVDLVFLGRMEEKLGSTKGNRIADFEFGLTGRLCWDTSDVARKSGSDRERDRELDVALCVKDVPSDLQLIKVKCFGKFLGVSLDGYEDKIISPFLLEFESKCKIVEGVYGLSINVEDLPLGMVFLLDFAVRKVLPSQGSEDSCLRQIGKACKDFHACKWPKELLKEDASLASYFDVMNNKNQDAINEIQQTCSQIISFSHFVPR</sequence>
<gene>
    <name evidence="2" type="ORF">RJ639_042372</name>
</gene>
<dbReference type="PANTHER" id="PTHR36492">
    <property type="match status" value="1"/>
</dbReference>
<keyword evidence="3" id="KW-1185">Reference proteome</keyword>
<organism evidence="2 3">
    <name type="scientific">Escallonia herrerae</name>
    <dbReference type="NCBI Taxonomy" id="1293975"/>
    <lineage>
        <taxon>Eukaryota</taxon>
        <taxon>Viridiplantae</taxon>
        <taxon>Streptophyta</taxon>
        <taxon>Embryophyta</taxon>
        <taxon>Tracheophyta</taxon>
        <taxon>Spermatophyta</taxon>
        <taxon>Magnoliopsida</taxon>
        <taxon>eudicotyledons</taxon>
        <taxon>Gunneridae</taxon>
        <taxon>Pentapetalae</taxon>
        <taxon>asterids</taxon>
        <taxon>campanulids</taxon>
        <taxon>Escalloniales</taxon>
        <taxon>Escalloniaceae</taxon>
        <taxon>Escallonia</taxon>
    </lineage>
</organism>
<accession>A0AA88WJZ8</accession>
<protein>
    <recommendedName>
        <fullName evidence="1">Calcineurin-like phosphoesterase domain-containing protein</fullName>
    </recommendedName>
</protein>
<evidence type="ECO:0000313" key="3">
    <source>
        <dbReference type="Proteomes" id="UP001188597"/>
    </source>
</evidence>
<comment type="caution">
    <text evidence="2">The sequence shown here is derived from an EMBL/GenBank/DDBJ whole genome shotgun (WGS) entry which is preliminary data.</text>
</comment>
<feature type="domain" description="Calcineurin-like phosphoesterase" evidence="1">
    <location>
        <begin position="58"/>
        <end position="148"/>
    </location>
</feature>
<dbReference type="EMBL" id="JAVXUP010000452">
    <property type="protein sequence ID" value="KAK3027619.1"/>
    <property type="molecule type" value="Genomic_DNA"/>
</dbReference>
<reference evidence="2" key="1">
    <citation type="submission" date="2022-12" db="EMBL/GenBank/DDBJ databases">
        <title>Draft genome assemblies for two species of Escallonia (Escalloniales).</title>
        <authorList>
            <person name="Chanderbali A."/>
            <person name="Dervinis C."/>
            <person name="Anghel I."/>
            <person name="Soltis D."/>
            <person name="Soltis P."/>
            <person name="Zapata F."/>
        </authorList>
    </citation>
    <scope>NUCLEOTIDE SEQUENCE</scope>
    <source>
        <strain evidence="2">UCBG64.0493</strain>
        <tissue evidence="2">Leaf</tissue>
    </source>
</reference>
<dbReference type="Pfam" id="PF00149">
    <property type="entry name" value="Metallophos"/>
    <property type="match status" value="1"/>
</dbReference>
<evidence type="ECO:0000313" key="2">
    <source>
        <dbReference type="EMBL" id="KAK3027619.1"/>
    </source>
</evidence>
<dbReference type="AlphaFoldDB" id="A0AA88WJZ8"/>